<accession>A0A367IMB3</accession>
<evidence type="ECO:0000313" key="1">
    <source>
        <dbReference type="EMBL" id="RCH78766.1"/>
    </source>
</evidence>
<comment type="caution">
    <text evidence="1">The sequence shown here is derived from an EMBL/GenBank/DDBJ whole genome shotgun (WGS) entry which is preliminary data.</text>
</comment>
<dbReference type="Proteomes" id="UP000252139">
    <property type="component" value="Unassembled WGS sequence"/>
</dbReference>
<evidence type="ECO:0000313" key="2">
    <source>
        <dbReference type="Proteomes" id="UP000252139"/>
    </source>
</evidence>
<dbReference type="EMBL" id="PJQL01004928">
    <property type="protein sequence ID" value="RCH78766.1"/>
    <property type="molecule type" value="Genomic_DNA"/>
</dbReference>
<dbReference type="STRING" id="86630.A0A367IMB3"/>
<proteinExistence type="predicted"/>
<protein>
    <submittedName>
        <fullName evidence="1">Uncharacterized protein</fullName>
    </submittedName>
</protein>
<name>A0A367IMB3_RHIAZ</name>
<dbReference type="OrthoDB" id="2281581at2759"/>
<feature type="non-terminal residue" evidence="1">
    <location>
        <position position="1"/>
    </location>
</feature>
<gene>
    <name evidence="1" type="ORF">CU097_001503</name>
</gene>
<reference evidence="1 2" key="1">
    <citation type="journal article" date="2018" name="G3 (Bethesda)">
        <title>Phylogenetic and Phylogenomic Definition of Rhizopus Species.</title>
        <authorList>
            <person name="Gryganskyi A.P."/>
            <person name="Golan J."/>
            <person name="Dolatabadi S."/>
            <person name="Mondo S."/>
            <person name="Robb S."/>
            <person name="Idnurm A."/>
            <person name="Muszewska A."/>
            <person name="Steczkiewicz K."/>
            <person name="Masonjones S."/>
            <person name="Liao H.L."/>
            <person name="Gajdeczka M.T."/>
            <person name="Anike F."/>
            <person name="Vuek A."/>
            <person name="Anishchenko I.M."/>
            <person name="Voigt K."/>
            <person name="de Hoog G.S."/>
            <person name="Smith M.E."/>
            <person name="Heitman J."/>
            <person name="Vilgalys R."/>
            <person name="Stajich J.E."/>
        </authorList>
    </citation>
    <scope>NUCLEOTIDE SEQUENCE [LARGE SCALE GENOMIC DNA]</scope>
    <source>
        <strain evidence="1 2">CBS 357.93</strain>
    </source>
</reference>
<dbReference type="AlphaFoldDB" id="A0A367IMB3"/>
<organism evidence="1 2">
    <name type="scientific">Rhizopus azygosporus</name>
    <name type="common">Rhizopus microsporus var. azygosporus</name>
    <dbReference type="NCBI Taxonomy" id="86630"/>
    <lineage>
        <taxon>Eukaryota</taxon>
        <taxon>Fungi</taxon>
        <taxon>Fungi incertae sedis</taxon>
        <taxon>Mucoromycota</taxon>
        <taxon>Mucoromycotina</taxon>
        <taxon>Mucoromycetes</taxon>
        <taxon>Mucorales</taxon>
        <taxon>Mucorineae</taxon>
        <taxon>Rhizopodaceae</taxon>
        <taxon>Rhizopus</taxon>
    </lineage>
</organism>
<feature type="non-terminal residue" evidence="1">
    <location>
        <position position="207"/>
    </location>
</feature>
<sequence length="207" mass="23205">PIEQYPGMKDTSYNSPDTMPDAVRTMNAIQSKHDRSLKRLQYRASAQQLVDLNRLIGCIYPHSGISALTMIPSFSLGPYNLSVQDNTFWSFLSALIFHQDNQTCSQMASAPEHSTQFLPRRVGSDRGFVSTSTSTSTASCTESSVTWMDNQYEEIDSDSNATTRSPRLFIEYHHHDSSVTRTESSTDDSQLDHDNSVCNLRFTTSSI</sequence>
<keyword evidence="2" id="KW-1185">Reference proteome</keyword>